<evidence type="ECO:0000256" key="1">
    <source>
        <dbReference type="SAM" id="MobiDB-lite"/>
    </source>
</evidence>
<name>A0A0K2UGU4_LEPSM</name>
<feature type="region of interest" description="Disordered" evidence="1">
    <location>
        <begin position="1"/>
        <end position="25"/>
    </location>
</feature>
<dbReference type="EMBL" id="HACA01019530">
    <property type="protein sequence ID" value="CDW36891.1"/>
    <property type="molecule type" value="Transcribed_RNA"/>
</dbReference>
<organism evidence="2">
    <name type="scientific">Lepeophtheirus salmonis</name>
    <name type="common">Salmon louse</name>
    <name type="synonym">Caligus salmonis</name>
    <dbReference type="NCBI Taxonomy" id="72036"/>
    <lineage>
        <taxon>Eukaryota</taxon>
        <taxon>Metazoa</taxon>
        <taxon>Ecdysozoa</taxon>
        <taxon>Arthropoda</taxon>
        <taxon>Crustacea</taxon>
        <taxon>Multicrustacea</taxon>
        <taxon>Hexanauplia</taxon>
        <taxon>Copepoda</taxon>
        <taxon>Siphonostomatoida</taxon>
        <taxon>Caligidae</taxon>
        <taxon>Lepeophtheirus</taxon>
    </lineage>
</organism>
<proteinExistence type="predicted"/>
<dbReference type="AlphaFoldDB" id="A0A0K2UGU4"/>
<sequence length="25" mass="2749">MDNEGTQHSSNFPLFSYQNGGSMIS</sequence>
<protein>
    <submittedName>
        <fullName evidence="2">Uncharacterized protein</fullName>
    </submittedName>
</protein>
<accession>A0A0K2UGU4</accession>
<evidence type="ECO:0000313" key="2">
    <source>
        <dbReference type="EMBL" id="CDW36891.1"/>
    </source>
</evidence>
<reference evidence="2" key="1">
    <citation type="submission" date="2014-05" db="EMBL/GenBank/DDBJ databases">
        <authorList>
            <person name="Chronopoulou M."/>
        </authorList>
    </citation>
    <scope>NUCLEOTIDE SEQUENCE</scope>
    <source>
        <tissue evidence="2">Whole organism</tissue>
    </source>
</reference>